<evidence type="ECO:0000259" key="1">
    <source>
        <dbReference type="Pfam" id="PF01408"/>
    </source>
</evidence>
<organism evidence="2 3">
    <name type="scientific">Bacillus infantis</name>
    <dbReference type="NCBI Taxonomy" id="324767"/>
    <lineage>
        <taxon>Bacteria</taxon>
        <taxon>Bacillati</taxon>
        <taxon>Bacillota</taxon>
        <taxon>Bacilli</taxon>
        <taxon>Bacillales</taxon>
        <taxon>Bacillaceae</taxon>
        <taxon>Bacillus</taxon>
    </lineage>
</organism>
<dbReference type="SUPFAM" id="SSF51735">
    <property type="entry name" value="NAD(P)-binding Rossmann-fold domains"/>
    <property type="match status" value="1"/>
</dbReference>
<feature type="domain" description="Gfo/Idh/MocA-like oxidoreductase N-terminal" evidence="1">
    <location>
        <begin position="62"/>
        <end position="135"/>
    </location>
</feature>
<evidence type="ECO:0000313" key="2">
    <source>
        <dbReference type="EMBL" id="TYS63317.1"/>
    </source>
</evidence>
<dbReference type="RefSeq" id="WP_148950313.1">
    <property type="nucleotide sequence ID" value="NZ_VTES01000004.1"/>
</dbReference>
<dbReference type="Proteomes" id="UP000323732">
    <property type="component" value="Unassembled WGS sequence"/>
</dbReference>
<dbReference type="EMBL" id="VTES01000004">
    <property type="protein sequence ID" value="TYS63317.1"/>
    <property type="molecule type" value="Genomic_DNA"/>
</dbReference>
<reference evidence="2 3" key="1">
    <citation type="submission" date="2019-08" db="EMBL/GenBank/DDBJ databases">
        <title>Bacillus genomes from the desert of Cuatro Cienegas, Coahuila.</title>
        <authorList>
            <person name="Olmedo-Alvarez G."/>
        </authorList>
    </citation>
    <scope>NUCLEOTIDE SEQUENCE [LARGE SCALE GENOMIC DNA]</scope>
    <source>
        <strain evidence="2 3">CH37_1T</strain>
    </source>
</reference>
<dbReference type="Gene3D" id="3.30.360.10">
    <property type="entry name" value="Dihydrodipicolinate Reductase, domain 2"/>
    <property type="match status" value="1"/>
</dbReference>
<dbReference type="InterPro" id="IPR036291">
    <property type="entry name" value="NAD(P)-bd_dom_sf"/>
</dbReference>
<name>A0A5D4SHZ2_9BACI</name>
<gene>
    <name evidence="2" type="ORF">FZD47_16895</name>
</gene>
<protein>
    <submittedName>
        <fullName evidence="2">Gfo/Idh/MocA family oxidoreductase</fullName>
    </submittedName>
</protein>
<dbReference type="GO" id="GO:0000166">
    <property type="term" value="F:nucleotide binding"/>
    <property type="evidence" value="ECO:0007669"/>
    <property type="project" value="InterPro"/>
</dbReference>
<evidence type="ECO:0000313" key="3">
    <source>
        <dbReference type="Proteomes" id="UP000323732"/>
    </source>
</evidence>
<accession>A0A5D4SHZ2</accession>
<dbReference type="AlphaFoldDB" id="A0A5D4SHZ2"/>
<sequence length="299" mass="32773">MSTLNLGMIGLDTSHAAIFTKLLNDPTEAFHVGGGKVVIASPAGSPDFDLSCSRIEGITKEVAAYDVEIVKSIEEVAEKCDAILVESVDGRAHLEQVSRLAPFQKPLFIDKPFCLSAADAVRMIEIAEQNQAPIMSASALRFAEALQKSLAALEKREIIGADCFGPMEMAVTQPGYFWYGIHAIEMLYAILGRGVHHITAVGNRDHDLIAAQWENEKIGTVRGNRRGNYSFGAVIHHEQGSEYILVDSSAKPFYASLLEHIIHFFSTGKTAVPLEEILDIIRFIEAANKSRKTGMRVFL</sequence>
<comment type="caution">
    <text evidence="2">The sequence shown here is derived from an EMBL/GenBank/DDBJ whole genome shotgun (WGS) entry which is preliminary data.</text>
</comment>
<dbReference type="InterPro" id="IPR000683">
    <property type="entry name" value="Gfo/Idh/MocA-like_OxRdtase_N"/>
</dbReference>
<dbReference type="Pfam" id="PF01408">
    <property type="entry name" value="GFO_IDH_MocA"/>
    <property type="match status" value="1"/>
</dbReference>
<dbReference type="Gene3D" id="3.40.50.720">
    <property type="entry name" value="NAD(P)-binding Rossmann-like Domain"/>
    <property type="match status" value="1"/>
</dbReference>
<proteinExistence type="predicted"/>